<keyword evidence="4" id="KW-1185">Reference proteome</keyword>
<protein>
    <submittedName>
        <fullName evidence="3">Uncharacterized protein</fullName>
    </submittedName>
</protein>
<reference evidence="3 4" key="1">
    <citation type="journal article" date="2024" name="J Genomics">
        <title>Draft genome sequencing and assembly of Favolaschia claudopus CIRM-BRFM 2984 isolated from oak limbs.</title>
        <authorList>
            <person name="Navarro D."/>
            <person name="Drula E."/>
            <person name="Chaduli D."/>
            <person name="Cazenave R."/>
            <person name="Ahrendt S."/>
            <person name="Wang J."/>
            <person name="Lipzen A."/>
            <person name="Daum C."/>
            <person name="Barry K."/>
            <person name="Grigoriev I.V."/>
            <person name="Favel A."/>
            <person name="Rosso M.N."/>
            <person name="Martin F."/>
        </authorList>
    </citation>
    <scope>NUCLEOTIDE SEQUENCE [LARGE SCALE GENOMIC DNA]</scope>
    <source>
        <strain evidence="3 4">CIRM-BRFM 2984</strain>
    </source>
</reference>
<sequence>MQPRLKYWDEPSPQPDSASVPLPTLRTLTFPNDPPPVFSPTPVLLPRLLPRLLHDCISPGPHRTSTAKAVHSPSLLPCLALSAVSKTKSTPRIPKDSFNEGNEIVNNEFRPQVLAADRLRCWSSPFAKEHDAEFRKHFPEEVVNKTYAALFASFDPNTQSTYAAGLLRFHQFCDRHEIPERARMPGSYFLLAAFIADLVGSVDGGTVKSWMSGIKAWHDVNGAPWEGDHRWVELALWTANKEGTAVKHETHDPSPSNISQSSRTISTSGNPSTPPSGH</sequence>
<dbReference type="AlphaFoldDB" id="A0AAW0DSG1"/>
<evidence type="ECO:0000313" key="4">
    <source>
        <dbReference type="Proteomes" id="UP001362999"/>
    </source>
</evidence>
<dbReference type="InterPro" id="IPR010998">
    <property type="entry name" value="Integrase_recombinase_N"/>
</dbReference>
<dbReference type="Gene3D" id="1.10.150.130">
    <property type="match status" value="1"/>
</dbReference>
<name>A0AAW0DSG1_9AGAR</name>
<evidence type="ECO:0000256" key="2">
    <source>
        <dbReference type="SAM" id="MobiDB-lite"/>
    </source>
</evidence>
<dbReference type="GO" id="GO:0003677">
    <property type="term" value="F:DNA binding"/>
    <property type="evidence" value="ECO:0007669"/>
    <property type="project" value="UniProtKB-KW"/>
</dbReference>
<evidence type="ECO:0000256" key="1">
    <source>
        <dbReference type="ARBA" id="ARBA00023125"/>
    </source>
</evidence>
<feature type="compositionally biased region" description="Polar residues" evidence="2">
    <location>
        <begin position="253"/>
        <end position="265"/>
    </location>
</feature>
<feature type="region of interest" description="Disordered" evidence="2">
    <location>
        <begin position="1"/>
        <end position="22"/>
    </location>
</feature>
<comment type="caution">
    <text evidence="3">The sequence shown here is derived from an EMBL/GenBank/DDBJ whole genome shotgun (WGS) entry which is preliminary data.</text>
</comment>
<gene>
    <name evidence="3" type="ORF">R3P38DRAFT_3254596</name>
</gene>
<proteinExistence type="predicted"/>
<dbReference type="SUPFAM" id="SSF47823">
    <property type="entry name" value="lambda integrase-like, N-terminal domain"/>
    <property type="match status" value="1"/>
</dbReference>
<keyword evidence="1" id="KW-0238">DNA-binding</keyword>
<feature type="region of interest" description="Disordered" evidence="2">
    <location>
        <begin position="243"/>
        <end position="278"/>
    </location>
</feature>
<organism evidence="3 4">
    <name type="scientific">Favolaschia claudopus</name>
    <dbReference type="NCBI Taxonomy" id="2862362"/>
    <lineage>
        <taxon>Eukaryota</taxon>
        <taxon>Fungi</taxon>
        <taxon>Dikarya</taxon>
        <taxon>Basidiomycota</taxon>
        <taxon>Agaricomycotina</taxon>
        <taxon>Agaricomycetes</taxon>
        <taxon>Agaricomycetidae</taxon>
        <taxon>Agaricales</taxon>
        <taxon>Marasmiineae</taxon>
        <taxon>Mycenaceae</taxon>
        <taxon>Favolaschia</taxon>
    </lineage>
</organism>
<evidence type="ECO:0000313" key="3">
    <source>
        <dbReference type="EMBL" id="KAK7054045.1"/>
    </source>
</evidence>
<accession>A0AAW0DSG1</accession>
<dbReference type="EMBL" id="JAWWNJ010000006">
    <property type="protein sequence ID" value="KAK7054045.1"/>
    <property type="molecule type" value="Genomic_DNA"/>
</dbReference>
<dbReference type="Proteomes" id="UP001362999">
    <property type="component" value="Unassembled WGS sequence"/>
</dbReference>